<dbReference type="AlphaFoldDB" id="A0A0J1B4T5"/>
<keyword evidence="3" id="KW-1185">Reference proteome</keyword>
<sequence>MGRLFVLFKRCEAAAEIILNSLRRPPCSRLGLAWAVQKWVLTQRFRGQFLGCYLSPDEVGGEVGASVQRDPGEGARDVKRGPKAGLL</sequence>
<accession>A0A0J1B4T5</accession>
<dbReference type="PATRIC" id="fig|595434.4.peg.5931"/>
<feature type="compositionally biased region" description="Basic and acidic residues" evidence="1">
    <location>
        <begin position="70"/>
        <end position="80"/>
    </location>
</feature>
<evidence type="ECO:0000256" key="1">
    <source>
        <dbReference type="SAM" id="MobiDB-lite"/>
    </source>
</evidence>
<evidence type="ECO:0000313" key="3">
    <source>
        <dbReference type="Proteomes" id="UP000036367"/>
    </source>
</evidence>
<protein>
    <submittedName>
        <fullName evidence="2">Uncharacterized protein</fullName>
    </submittedName>
</protein>
<reference evidence="2" key="1">
    <citation type="submission" date="2015-05" db="EMBL/GenBank/DDBJ databases">
        <title>Permanent draft genome of Rhodopirellula islandicus K833.</title>
        <authorList>
            <person name="Kizina J."/>
            <person name="Richter M."/>
            <person name="Glockner F.O."/>
            <person name="Harder J."/>
        </authorList>
    </citation>
    <scope>NUCLEOTIDE SEQUENCE [LARGE SCALE GENOMIC DNA]</scope>
    <source>
        <strain evidence="2">K833</strain>
    </source>
</reference>
<gene>
    <name evidence="2" type="ORF">RISK_006241</name>
</gene>
<dbReference type="EMBL" id="LECT01000050">
    <property type="protein sequence ID" value="KLU01742.1"/>
    <property type="molecule type" value="Genomic_DNA"/>
</dbReference>
<dbReference type="STRING" id="595434.RISK_006241"/>
<comment type="caution">
    <text evidence="2">The sequence shown here is derived from an EMBL/GenBank/DDBJ whole genome shotgun (WGS) entry which is preliminary data.</text>
</comment>
<dbReference type="Proteomes" id="UP000036367">
    <property type="component" value="Unassembled WGS sequence"/>
</dbReference>
<organism evidence="2 3">
    <name type="scientific">Rhodopirellula islandica</name>
    <dbReference type="NCBI Taxonomy" id="595434"/>
    <lineage>
        <taxon>Bacteria</taxon>
        <taxon>Pseudomonadati</taxon>
        <taxon>Planctomycetota</taxon>
        <taxon>Planctomycetia</taxon>
        <taxon>Pirellulales</taxon>
        <taxon>Pirellulaceae</taxon>
        <taxon>Rhodopirellula</taxon>
    </lineage>
</organism>
<feature type="region of interest" description="Disordered" evidence="1">
    <location>
        <begin position="64"/>
        <end position="87"/>
    </location>
</feature>
<proteinExistence type="predicted"/>
<name>A0A0J1B4T5_RHOIS</name>
<evidence type="ECO:0000313" key="2">
    <source>
        <dbReference type="EMBL" id="KLU01742.1"/>
    </source>
</evidence>